<gene>
    <name evidence="1" type="ORF">LR394_07940</name>
</gene>
<keyword evidence="2" id="KW-1185">Reference proteome</keyword>
<comment type="caution">
    <text evidence="1">The sequence shown here is derived from an EMBL/GenBank/DDBJ whole genome shotgun (WGS) entry which is preliminary data.</text>
</comment>
<evidence type="ECO:0000313" key="1">
    <source>
        <dbReference type="EMBL" id="MCD5310821.1"/>
    </source>
</evidence>
<evidence type="ECO:0000313" key="2">
    <source>
        <dbReference type="Proteomes" id="UP001138997"/>
    </source>
</evidence>
<dbReference type="AlphaFoldDB" id="A0A9X1NCN4"/>
<dbReference type="Proteomes" id="UP001138997">
    <property type="component" value="Unassembled WGS sequence"/>
</dbReference>
<name>A0A9X1NCN4_9ACTN</name>
<protein>
    <submittedName>
        <fullName evidence="1">Uncharacterized protein</fullName>
    </submittedName>
</protein>
<organism evidence="1 2">
    <name type="scientific">Kineosporia babensis</name>
    <dbReference type="NCBI Taxonomy" id="499548"/>
    <lineage>
        <taxon>Bacteria</taxon>
        <taxon>Bacillati</taxon>
        <taxon>Actinomycetota</taxon>
        <taxon>Actinomycetes</taxon>
        <taxon>Kineosporiales</taxon>
        <taxon>Kineosporiaceae</taxon>
        <taxon>Kineosporia</taxon>
    </lineage>
</organism>
<accession>A0A9X1NCN4</accession>
<dbReference type="RefSeq" id="WP_231439997.1">
    <property type="nucleotide sequence ID" value="NZ_JAJOMB010000003.1"/>
</dbReference>
<sequence length="96" mass="10473">MDAINQLGVGMAGSYKHCVDDDGRLLDPQALRGMLENGGDVWEAVEELYGMVWLLATIGPSDMTPAEKVEFARRRYTAGLSYADEYAEAPGEGYVP</sequence>
<reference evidence="1" key="1">
    <citation type="submission" date="2021-11" db="EMBL/GenBank/DDBJ databases">
        <title>Streptomyces corallinus and Kineosporia corallina sp. nov., two new coral-derived marine actinobacteria.</title>
        <authorList>
            <person name="Buangrab K."/>
            <person name="Sutthacheep M."/>
            <person name="Yeemin T."/>
            <person name="Harunari E."/>
            <person name="Igarashi Y."/>
            <person name="Sripreechasak P."/>
            <person name="Kanchanasin P."/>
            <person name="Tanasupawat S."/>
            <person name="Phongsopitanun W."/>
        </authorList>
    </citation>
    <scope>NUCLEOTIDE SEQUENCE</scope>
    <source>
        <strain evidence="1">JCM 31032</strain>
    </source>
</reference>
<dbReference type="EMBL" id="JAJOMB010000003">
    <property type="protein sequence ID" value="MCD5310821.1"/>
    <property type="molecule type" value="Genomic_DNA"/>
</dbReference>
<proteinExistence type="predicted"/>